<reference evidence="2" key="1">
    <citation type="submission" date="2021-03" db="EMBL/GenBank/DDBJ databases">
        <title>Draft genome sequence of rust myrtle Austropuccinia psidii MF-1, a brazilian biotype.</title>
        <authorList>
            <person name="Quecine M.C."/>
            <person name="Pachon D.M.R."/>
            <person name="Bonatelli M.L."/>
            <person name="Correr F.H."/>
            <person name="Franceschini L.M."/>
            <person name="Leite T.F."/>
            <person name="Margarido G.R.A."/>
            <person name="Almeida C.A."/>
            <person name="Ferrarezi J.A."/>
            <person name="Labate C.A."/>
        </authorList>
    </citation>
    <scope>NUCLEOTIDE SEQUENCE</scope>
    <source>
        <strain evidence="2">MF-1</strain>
    </source>
</reference>
<dbReference type="OrthoDB" id="2273864at2759"/>
<dbReference type="GO" id="GO:0003676">
    <property type="term" value="F:nucleic acid binding"/>
    <property type="evidence" value="ECO:0007669"/>
    <property type="project" value="InterPro"/>
</dbReference>
<dbReference type="AlphaFoldDB" id="A0A9Q3BM17"/>
<dbReference type="Proteomes" id="UP000765509">
    <property type="component" value="Unassembled WGS sequence"/>
</dbReference>
<dbReference type="InterPro" id="IPR056924">
    <property type="entry name" value="SH3_Tf2-1"/>
</dbReference>
<comment type="caution">
    <text evidence="2">The sequence shown here is derived from an EMBL/GenBank/DDBJ whole genome shotgun (WGS) entry which is preliminary data.</text>
</comment>
<proteinExistence type="predicted"/>
<dbReference type="Gene3D" id="3.30.420.10">
    <property type="entry name" value="Ribonuclease H-like superfamily/Ribonuclease H"/>
    <property type="match status" value="1"/>
</dbReference>
<name>A0A9Q3BM17_9BASI</name>
<sequence>MYVSYHQDDWNTWLPLAEFAYNNSDHSSTKQSLFFTFYGRDPQFDPGHITQDTPAGMLSTKVQSVKKDVKRELEVAINRFKRYSDKIRTSPPVFNLVDMVWLPSKNIKSTRPTKKLPERYLCLFPNVKNVGIHAYHLKLPPTQSSTFPSFNQSRHQQSQIGIKTLLLQSSLKGKRNGKYLKYCIPTSREDYYGIW</sequence>
<dbReference type="Pfam" id="PF24626">
    <property type="entry name" value="SH3_Tf2-1"/>
    <property type="match status" value="1"/>
</dbReference>
<gene>
    <name evidence="2" type="ORF">O181_007087</name>
</gene>
<organism evidence="2 3">
    <name type="scientific">Austropuccinia psidii MF-1</name>
    <dbReference type="NCBI Taxonomy" id="1389203"/>
    <lineage>
        <taxon>Eukaryota</taxon>
        <taxon>Fungi</taxon>
        <taxon>Dikarya</taxon>
        <taxon>Basidiomycota</taxon>
        <taxon>Pucciniomycotina</taxon>
        <taxon>Pucciniomycetes</taxon>
        <taxon>Pucciniales</taxon>
        <taxon>Sphaerophragmiaceae</taxon>
        <taxon>Austropuccinia</taxon>
    </lineage>
</organism>
<evidence type="ECO:0000313" key="3">
    <source>
        <dbReference type="Proteomes" id="UP000765509"/>
    </source>
</evidence>
<protein>
    <recommendedName>
        <fullName evidence="1">Tf2-1-like SH3-like domain-containing protein</fullName>
    </recommendedName>
</protein>
<keyword evidence="3" id="KW-1185">Reference proteome</keyword>
<dbReference type="InterPro" id="IPR036397">
    <property type="entry name" value="RNaseH_sf"/>
</dbReference>
<dbReference type="EMBL" id="AVOT02001562">
    <property type="protein sequence ID" value="MBW0467372.1"/>
    <property type="molecule type" value="Genomic_DNA"/>
</dbReference>
<evidence type="ECO:0000313" key="2">
    <source>
        <dbReference type="EMBL" id="MBW0467372.1"/>
    </source>
</evidence>
<feature type="domain" description="Tf2-1-like SH3-like" evidence="1">
    <location>
        <begin position="98"/>
        <end position="153"/>
    </location>
</feature>
<evidence type="ECO:0000259" key="1">
    <source>
        <dbReference type="Pfam" id="PF24626"/>
    </source>
</evidence>
<accession>A0A9Q3BM17</accession>